<dbReference type="NCBIfam" id="TIGR00121">
    <property type="entry name" value="birA_ligase"/>
    <property type="match status" value="1"/>
</dbReference>
<organism evidence="3 4">
    <name type="scientific">Maridesulfovibrio ferrireducens</name>
    <dbReference type="NCBI Taxonomy" id="246191"/>
    <lineage>
        <taxon>Bacteria</taxon>
        <taxon>Pseudomonadati</taxon>
        <taxon>Thermodesulfobacteriota</taxon>
        <taxon>Desulfovibrionia</taxon>
        <taxon>Desulfovibrionales</taxon>
        <taxon>Desulfovibrionaceae</taxon>
        <taxon>Maridesulfovibrio</taxon>
    </lineage>
</organism>
<accession>A0A1G9HXP2</accession>
<dbReference type="GO" id="GO:0004077">
    <property type="term" value="F:biotin--[biotin carboxyl-carrier protein] ligase activity"/>
    <property type="evidence" value="ECO:0007669"/>
    <property type="project" value="InterPro"/>
</dbReference>
<keyword evidence="1 3" id="KW-0436">Ligase</keyword>
<evidence type="ECO:0000256" key="1">
    <source>
        <dbReference type="ARBA" id="ARBA00022598"/>
    </source>
</evidence>
<dbReference type="Pfam" id="PF03099">
    <property type="entry name" value="BPL_LplA_LipB"/>
    <property type="match status" value="1"/>
</dbReference>
<dbReference type="STRING" id="246191.SAMN05660337_2360"/>
<dbReference type="PANTHER" id="PTHR12835:SF5">
    <property type="entry name" value="BIOTIN--PROTEIN LIGASE"/>
    <property type="match status" value="1"/>
</dbReference>
<dbReference type="PROSITE" id="PS51733">
    <property type="entry name" value="BPL_LPL_CATALYTIC"/>
    <property type="match status" value="1"/>
</dbReference>
<sequence length="307" mass="34104">MIKRITIISGKKDSPIPKVTPEQLFQAHPLWARDIEHFSPWNSEDAEYRTYSTWLSGARAGRPIAICGSCISSIDVAWRLNALEDLPEWGSVLAVEQNTGRGQVRREWISPPGNIYGTIKWPSLPTGAPGEVRPVWTRILPLVVGYLVCRALKDIGIETQLKWPNDILKDGKKIGGILIEERGSVIMVGIGLNTSSAPQRDKLRPDHAVTATKINTDDMQLGPLETWIQLIDYFKNQFDAIVSTQDPEDFLKTLADQLVWFGEEVRIVDGPKEVSVGRICGLCPDGGLIIEKDGIKHEVYSGSVMPI</sequence>
<evidence type="ECO:0000313" key="4">
    <source>
        <dbReference type="Proteomes" id="UP000199053"/>
    </source>
</evidence>
<dbReference type="Gene3D" id="3.30.930.10">
    <property type="entry name" value="Bira Bifunctional Protein, Domain 2"/>
    <property type="match status" value="1"/>
</dbReference>
<reference evidence="4" key="1">
    <citation type="submission" date="2016-10" db="EMBL/GenBank/DDBJ databases">
        <authorList>
            <person name="Varghese N."/>
            <person name="Submissions S."/>
        </authorList>
    </citation>
    <scope>NUCLEOTIDE SEQUENCE [LARGE SCALE GENOMIC DNA]</scope>
    <source>
        <strain evidence="4">DSM 16995</strain>
    </source>
</reference>
<dbReference type="Proteomes" id="UP000199053">
    <property type="component" value="Unassembled WGS sequence"/>
</dbReference>
<dbReference type="InterPro" id="IPR004408">
    <property type="entry name" value="Biotin_CoA_COase_ligase"/>
</dbReference>
<dbReference type="InterPro" id="IPR004143">
    <property type="entry name" value="BPL_LPL_catalytic"/>
</dbReference>
<dbReference type="InterPro" id="IPR045864">
    <property type="entry name" value="aa-tRNA-synth_II/BPL/LPL"/>
</dbReference>
<name>A0A1G9HXP2_9BACT</name>
<evidence type="ECO:0000313" key="3">
    <source>
        <dbReference type="EMBL" id="SDL17731.1"/>
    </source>
</evidence>
<gene>
    <name evidence="3" type="ORF">SAMN05660337_2360</name>
</gene>
<keyword evidence="4" id="KW-1185">Reference proteome</keyword>
<protein>
    <submittedName>
        <fullName evidence="3">BirA family transcriptional regulator, biotin operon repressor / biotin-[acetyl-CoA-carboxylase] ligase</fullName>
    </submittedName>
</protein>
<dbReference type="GO" id="GO:0005737">
    <property type="term" value="C:cytoplasm"/>
    <property type="evidence" value="ECO:0007669"/>
    <property type="project" value="TreeGrafter"/>
</dbReference>
<dbReference type="PANTHER" id="PTHR12835">
    <property type="entry name" value="BIOTIN PROTEIN LIGASE"/>
    <property type="match status" value="1"/>
</dbReference>
<feature type="domain" description="BPL/LPL catalytic" evidence="2">
    <location>
        <begin position="59"/>
        <end position="246"/>
    </location>
</feature>
<dbReference type="RefSeq" id="WP_092161312.1">
    <property type="nucleotide sequence ID" value="NZ_FNGA01000003.1"/>
</dbReference>
<dbReference type="OrthoDB" id="9807064at2"/>
<dbReference type="CDD" id="cd16442">
    <property type="entry name" value="BPL"/>
    <property type="match status" value="1"/>
</dbReference>
<evidence type="ECO:0000259" key="2">
    <source>
        <dbReference type="PROSITE" id="PS51733"/>
    </source>
</evidence>
<dbReference type="SUPFAM" id="SSF55681">
    <property type="entry name" value="Class II aaRS and biotin synthetases"/>
    <property type="match status" value="1"/>
</dbReference>
<proteinExistence type="predicted"/>
<dbReference type="AlphaFoldDB" id="A0A1G9HXP2"/>
<dbReference type="EMBL" id="FNGA01000003">
    <property type="protein sequence ID" value="SDL17731.1"/>
    <property type="molecule type" value="Genomic_DNA"/>
</dbReference>